<evidence type="ECO:0000256" key="4">
    <source>
        <dbReference type="ARBA" id="ARBA00022827"/>
    </source>
</evidence>
<keyword evidence="5" id="KW-0560">Oxidoreductase</keyword>
<dbReference type="STRING" id="311180.SAMN04488050_11933"/>
<evidence type="ECO:0000313" key="7">
    <source>
        <dbReference type="EMBL" id="SFT24370.1"/>
    </source>
</evidence>
<dbReference type="Proteomes" id="UP000199392">
    <property type="component" value="Unassembled WGS sequence"/>
</dbReference>
<evidence type="ECO:0000256" key="3">
    <source>
        <dbReference type="ARBA" id="ARBA00022630"/>
    </source>
</evidence>
<comment type="cofactor">
    <cofactor evidence="1">
        <name>FAD</name>
        <dbReference type="ChEBI" id="CHEBI:57692"/>
    </cofactor>
</comment>
<feature type="domain" description="FAD dependent oxidoreductase" evidence="6">
    <location>
        <begin position="7"/>
        <end position="375"/>
    </location>
</feature>
<dbReference type="InterPro" id="IPR006076">
    <property type="entry name" value="FAD-dep_OxRdtase"/>
</dbReference>
<evidence type="ECO:0000259" key="6">
    <source>
        <dbReference type="Pfam" id="PF01266"/>
    </source>
</evidence>
<dbReference type="GO" id="GO:0046168">
    <property type="term" value="P:glycerol-3-phosphate catabolic process"/>
    <property type="evidence" value="ECO:0007669"/>
    <property type="project" value="TreeGrafter"/>
</dbReference>
<dbReference type="PANTHER" id="PTHR11985">
    <property type="entry name" value="GLYCEROL-3-PHOSPHATE DEHYDROGENASE"/>
    <property type="match status" value="1"/>
</dbReference>
<dbReference type="PANTHER" id="PTHR11985:SF15">
    <property type="entry name" value="GLYCEROL-3-PHOSPHATE DEHYDROGENASE, MITOCHONDRIAL"/>
    <property type="match status" value="1"/>
</dbReference>
<keyword evidence="4" id="KW-0274">FAD</keyword>
<protein>
    <submittedName>
        <fullName evidence="7">Glycerol-3-phosphate dehydrogenase</fullName>
    </submittedName>
</protein>
<organism evidence="7 8">
    <name type="scientific">Alloyangia pacifica</name>
    <dbReference type="NCBI Taxonomy" id="311180"/>
    <lineage>
        <taxon>Bacteria</taxon>
        <taxon>Pseudomonadati</taxon>
        <taxon>Pseudomonadota</taxon>
        <taxon>Alphaproteobacteria</taxon>
        <taxon>Rhodobacterales</taxon>
        <taxon>Roseobacteraceae</taxon>
        <taxon>Alloyangia</taxon>
    </lineage>
</organism>
<dbReference type="InterPro" id="IPR036188">
    <property type="entry name" value="FAD/NAD-bd_sf"/>
</dbReference>
<proteinExistence type="inferred from homology"/>
<name>A0A1I6WEF9_9RHOB</name>
<keyword evidence="3" id="KW-0285">Flavoprotein</keyword>
<evidence type="ECO:0000256" key="2">
    <source>
        <dbReference type="ARBA" id="ARBA00007330"/>
    </source>
</evidence>
<keyword evidence="8" id="KW-1185">Reference proteome</keyword>
<dbReference type="InterPro" id="IPR000447">
    <property type="entry name" value="G3P_DH_FAD-dep"/>
</dbReference>
<evidence type="ECO:0000256" key="1">
    <source>
        <dbReference type="ARBA" id="ARBA00001974"/>
    </source>
</evidence>
<dbReference type="Pfam" id="PF01266">
    <property type="entry name" value="DAO"/>
    <property type="match status" value="1"/>
</dbReference>
<reference evidence="8" key="1">
    <citation type="submission" date="2016-10" db="EMBL/GenBank/DDBJ databases">
        <authorList>
            <person name="Varghese N."/>
            <person name="Submissions S."/>
        </authorList>
    </citation>
    <scope>NUCLEOTIDE SEQUENCE [LARGE SCALE GENOMIC DNA]</scope>
    <source>
        <strain evidence="8">DSM 26894</strain>
    </source>
</reference>
<comment type="similarity">
    <text evidence="2">Belongs to the FAD-dependent glycerol-3-phosphate dehydrogenase family.</text>
</comment>
<dbReference type="GO" id="GO:0004368">
    <property type="term" value="F:glycerol-3-phosphate dehydrogenase (quinone) activity"/>
    <property type="evidence" value="ECO:0007669"/>
    <property type="project" value="InterPro"/>
</dbReference>
<dbReference type="Gene3D" id="3.50.50.60">
    <property type="entry name" value="FAD/NAD(P)-binding domain"/>
    <property type="match status" value="1"/>
</dbReference>
<dbReference type="Gene3D" id="3.30.9.10">
    <property type="entry name" value="D-Amino Acid Oxidase, subunit A, domain 2"/>
    <property type="match status" value="1"/>
</dbReference>
<accession>A0A1I6WEF9</accession>
<dbReference type="RefSeq" id="WP_092430528.1">
    <property type="nucleotide sequence ID" value="NZ_FNCL01000020.1"/>
</dbReference>
<evidence type="ECO:0000256" key="5">
    <source>
        <dbReference type="ARBA" id="ARBA00023002"/>
    </source>
</evidence>
<sequence length="385" mass="41160">MQDENYDLVIVGGGIHGLMIGLQAAESGHRALLLEKDKLAAGATGGWYRILHGGLRYLQSLDMRRFRASLEDSRWFLRSFPDLVSRQAFLMPLYGEGLKRPCVFRAAFLMERSIGPDRNRGVPQEKRIPSGRVLSPAATRDAFPGARSEGLLGGAHWEELVVPDSNALIAALAERARAAGLDIREGQEVTGVEFEAEHVTAVRCGAGKIGAMRVILAAGYATQALAESVDPTCRARFGFPANAFNLMVKKDFPATSGLSLSVPGDAGGMIFLYPSEGKTFLGTGYIPVDCSHPDTEVSEEAIARFLARCNLACPGLDARPEDVTSVSRGMLPAAAPSSLKLLDRDVIHDHGAEGGPRGLVSLSSIKFTTAPSVARRVLRCAFAAG</sequence>
<dbReference type="OrthoDB" id="9766796at2"/>
<dbReference type="EMBL" id="FOZW01000019">
    <property type="protein sequence ID" value="SFT24370.1"/>
    <property type="molecule type" value="Genomic_DNA"/>
</dbReference>
<dbReference type="SUPFAM" id="SSF51905">
    <property type="entry name" value="FAD/NAD(P)-binding domain"/>
    <property type="match status" value="1"/>
</dbReference>
<dbReference type="AlphaFoldDB" id="A0A1I6WEF9"/>
<evidence type="ECO:0000313" key="8">
    <source>
        <dbReference type="Proteomes" id="UP000199392"/>
    </source>
</evidence>
<gene>
    <name evidence="7" type="ORF">SAMN04488050_11933</name>
</gene>